<dbReference type="PANTHER" id="PTHR43235:SF1">
    <property type="entry name" value="GLUTAMINE AMIDOTRANSFERASE PB2B2.05-RELATED"/>
    <property type="match status" value="1"/>
</dbReference>
<dbReference type="Pfam" id="PF07722">
    <property type="entry name" value="Peptidase_C26"/>
    <property type="match status" value="1"/>
</dbReference>
<evidence type="ECO:0000313" key="2">
    <source>
        <dbReference type="Proteomes" id="UP000254554"/>
    </source>
</evidence>
<dbReference type="PANTHER" id="PTHR43235">
    <property type="entry name" value="GLUTAMINE AMIDOTRANSFERASE PB2B2.05-RELATED"/>
    <property type="match status" value="1"/>
</dbReference>
<name>A0A377GEK8_9GAMM</name>
<accession>A0A377GEK8</accession>
<dbReference type="Gene3D" id="3.40.50.880">
    <property type="match status" value="1"/>
</dbReference>
<sequence>MGYAIMFQKFSDYLSGFGFATKDTSEEKPKFEYSLDKDKKEQLKDSEEKPKVVALYDKSGGTTYCDLTIEYLETKGFEVIPVTPQEGLSHPAFTGKVNGIYLPGGPNVPVNDHRDPRKKFEGDLTELAQTKDIPLLGICRGQQTVGHFHGLNVTDIPEDANQHELHYEHFDTVFNDTKDPTYNSKVVVGEGSQLYNALHYKLKHKDKGDIEYNVTCLHHQHVEENEANSSLRVTGRGKFDGLVESVEKRTGKYYTLGLQHHPEAVISACSEARREKVNRIKEEALEAQVDVNHFSDPDIAYYTTIQYDKKLREAYTPSKDEKAARAELGFFSKQVKQHYLESAPKREASIVTRDSFPWGF</sequence>
<organism evidence="1 2">
    <name type="scientific">Fluoribacter dumoffii</name>
    <dbReference type="NCBI Taxonomy" id="463"/>
    <lineage>
        <taxon>Bacteria</taxon>
        <taxon>Pseudomonadati</taxon>
        <taxon>Pseudomonadota</taxon>
        <taxon>Gammaproteobacteria</taxon>
        <taxon>Legionellales</taxon>
        <taxon>Legionellaceae</taxon>
        <taxon>Fluoribacter</taxon>
    </lineage>
</organism>
<dbReference type="STRING" id="1094715.GCA_000236165_02854"/>
<dbReference type="AlphaFoldDB" id="A0A377GEK8"/>
<dbReference type="GO" id="GO:0016811">
    <property type="term" value="F:hydrolase activity, acting on carbon-nitrogen (but not peptide) bonds, in linear amides"/>
    <property type="evidence" value="ECO:0007669"/>
    <property type="project" value="InterPro"/>
</dbReference>
<dbReference type="PROSITE" id="PS51273">
    <property type="entry name" value="GATASE_TYPE_1"/>
    <property type="match status" value="1"/>
</dbReference>
<dbReference type="InterPro" id="IPR011697">
    <property type="entry name" value="Peptidase_C26"/>
</dbReference>
<dbReference type="InterPro" id="IPR029062">
    <property type="entry name" value="Class_I_gatase-like"/>
</dbReference>
<dbReference type="SUPFAM" id="SSF52317">
    <property type="entry name" value="Class I glutamine amidotransferase-like"/>
    <property type="match status" value="1"/>
</dbReference>
<dbReference type="GO" id="GO:0005829">
    <property type="term" value="C:cytosol"/>
    <property type="evidence" value="ECO:0007669"/>
    <property type="project" value="TreeGrafter"/>
</dbReference>
<dbReference type="Proteomes" id="UP000254554">
    <property type="component" value="Unassembled WGS sequence"/>
</dbReference>
<reference evidence="1 2" key="1">
    <citation type="submission" date="2018-06" db="EMBL/GenBank/DDBJ databases">
        <authorList>
            <consortium name="Pathogen Informatics"/>
            <person name="Doyle S."/>
        </authorList>
    </citation>
    <scope>NUCLEOTIDE SEQUENCE [LARGE SCALE GENOMIC DNA]</scope>
    <source>
        <strain evidence="1 2">NCTC11370</strain>
    </source>
</reference>
<protein>
    <submittedName>
        <fullName evidence="1">Anthranilate synthase component II</fullName>
    </submittedName>
</protein>
<dbReference type="EMBL" id="UGGT01000001">
    <property type="protein sequence ID" value="STO22768.1"/>
    <property type="molecule type" value="Genomic_DNA"/>
</dbReference>
<gene>
    <name evidence="1" type="ORF">NCTC11370_02869</name>
</gene>
<proteinExistence type="predicted"/>
<keyword evidence="2" id="KW-1185">Reference proteome</keyword>
<evidence type="ECO:0000313" key="1">
    <source>
        <dbReference type="EMBL" id="STO22768.1"/>
    </source>
</evidence>
<dbReference type="InterPro" id="IPR044668">
    <property type="entry name" value="PuuD-like"/>
</dbReference>